<dbReference type="Proteomes" id="UP001237642">
    <property type="component" value="Unassembled WGS sequence"/>
</dbReference>
<evidence type="ECO:0000313" key="3">
    <source>
        <dbReference type="Proteomes" id="UP001237642"/>
    </source>
</evidence>
<dbReference type="PANTHER" id="PTHR47592">
    <property type="entry name" value="PBF68 PROTEIN"/>
    <property type="match status" value="1"/>
</dbReference>
<feature type="domain" description="Retrovirus-related Pol polyprotein from transposon TNT 1-94-like beta-barrel" evidence="1">
    <location>
        <begin position="78"/>
        <end position="140"/>
    </location>
</feature>
<keyword evidence="3" id="KW-1185">Reference proteome</keyword>
<evidence type="ECO:0000313" key="2">
    <source>
        <dbReference type="EMBL" id="KAK1403288.1"/>
    </source>
</evidence>
<evidence type="ECO:0000259" key="1">
    <source>
        <dbReference type="Pfam" id="PF22936"/>
    </source>
</evidence>
<dbReference type="PANTHER" id="PTHR47592:SF27">
    <property type="entry name" value="OS08G0421700 PROTEIN"/>
    <property type="match status" value="1"/>
</dbReference>
<dbReference type="EMBL" id="JAUIZM010000001">
    <property type="protein sequence ID" value="KAK1403288.1"/>
    <property type="molecule type" value="Genomic_DNA"/>
</dbReference>
<proteinExistence type="predicted"/>
<reference evidence="2" key="1">
    <citation type="submission" date="2023-02" db="EMBL/GenBank/DDBJ databases">
        <title>Genome of toxic invasive species Heracleum sosnowskyi carries increased number of genes despite the absence of recent whole-genome duplications.</title>
        <authorList>
            <person name="Schelkunov M."/>
            <person name="Shtratnikova V."/>
            <person name="Makarenko M."/>
            <person name="Klepikova A."/>
            <person name="Omelchenko D."/>
            <person name="Novikova G."/>
            <person name="Obukhova E."/>
            <person name="Bogdanov V."/>
            <person name="Penin A."/>
            <person name="Logacheva M."/>
        </authorList>
    </citation>
    <scope>NUCLEOTIDE SEQUENCE</scope>
    <source>
        <strain evidence="2">Hsosn_3</strain>
        <tissue evidence="2">Leaf</tissue>
    </source>
</reference>
<accession>A0AAD8JHL2</accession>
<dbReference type="InterPro" id="IPR054722">
    <property type="entry name" value="PolX-like_BBD"/>
</dbReference>
<reference evidence="2" key="2">
    <citation type="submission" date="2023-05" db="EMBL/GenBank/DDBJ databases">
        <authorList>
            <person name="Schelkunov M.I."/>
        </authorList>
    </citation>
    <scope>NUCLEOTIDE SEQUENCE</scope>
    <source>
        <strain evidence="2">Hsosn_3</strain>
        <tissue evidence="2">Leaf</tissue>
    </source>
</reference>
<dbReference type="Pfam" id="PF22936">
    <property type="entry name" value="Pol_BBD"/>
    <property type="match status" value="1"/>
</dbReference>
<comment type="caution">
    <text evidence="2">The sequence shown here is derived from an EMBL/GenBank/DDBJ whole genome shotgun (WGS) entry which is preliminary data.</text>
</comment>
<protein>
    <recommendedName>
        <fullName evidence="1">Retrovirus-related Pol polyprotein from transposon TNT 1-94-like beta-barrel domain-containing protein</fullName>
    </recommendedName>
</protein>
<gene>
    <name evidence="2" type="ORF">POM88_002893</name>
</gene>
<sequence>MTEQTHEFEMLVHALKESRMDLPEKFQLGHWSKDCPVKKTKKPVVGAQANIVLGTTDGSMVNMIVGEVVASGINDGYVTYNPTHGLTVTMGNVSAAQVLGIGNVDLKFAFGRVISLTRVHHVPDIRRNIINGSCLVNNGFELSLKCHTGYFSKVLPKVGRSTAGHTGHISEVILMKHGSTEQIISGHTSVLIDLIGHFDLIKRSYKAMALYLPEAGQKKKYTSLSYHQTIFSPAKQEEKPFDLISSQAINSSLYC</sequence>
<name>A0AAD8JHL2_9APIA</name>
<organism evidence="2 3">
    <name type="scientific">Heracleum sosnowskyi</name>
    <dbReference type="NCBI Taxonomy" id="360622"/>
    <lineage>
        <taxon>Eukaryota</taxon>
        <taxon>Viridiplantae</taxon>
        <taxon>Streptophyta</taxon>
        <taxon>Embryophyta</taxon>
        <taxon>Tracheophyta</taxon>
        <taxon>Spermatophyta</taxon>
        <taxon>Magnoliopsida</taxon>
        <taxon>eudicotyledons</taxon>
        <taxon>Gunneridae</taxon>
        <taxon>Pentapetalae</taxon>
        <taxon>asterids</taxon>
        <taxon>campanulids</taxon>
        <taxon>Apiales</taxon>
        <taxon>Apiaceae</taxon>
        <taxon>Apioideae</taxon>
        <taxon>apioid superclade</taxon>
        <taxon>Tordylieae</taxon>
        <taxon>Tordyliinae</taxon>
        <taxon>Heracleum</taxon>
    </lineage>
</organism>
<dbReference type="AlphaFoldDB" id="A0AAD8JHL2"/>